<dbReference type="EMBL" id="JACJSG010000007">
    <property type="protein sequence ID" value="MBD2500299.1"/>
    <property type="molecule type" value="Genomic_DNA"/>
</dbReference>
<dbReference type="Proteomes" id="UP000661112">
    <property type="component" value="Unassembled WGS sequence"/>
</dbReference>
<name>A0ABR8D0N3_9NOST</name>
<dbReference type="SUPFAM" id="SSF81653">
    <property type="entry name" value="Calcium ATPase, transduction domain A"/>
    <property type="match status" value="1"/>
</dbReference>
<keyword evidence="7" id="KW-0547">Nucleotide-binding</keyword>
<dbReference type="InterPro" id="IPR036412">
    <property type="entry name" value="HAD-like_sf"/>
</dbReference>
<dbReference type="Gene3D" id="3.40.1110.10">
    <property type="entry name" value="Calcium-transporting ATPase, cytoplasmic domain N"/>
    <property type="match status" value="1"/>
</dbReference>
<dbReference type="Pfam" id="PF00122">
    <property type="entry name" value="E1-E2_ATPase"/>
    <property type="match status" value="1"/>
</dbReference>
<gene>
    <name evidence="9" type="primary">cadA</name>
    <name evidence="9" type="ORF">H6G83_06635</name>
</gene>
<evidence type="ECO:0000259" key="8">
    <source>
        <dbReference type="Pfam" id="PF00122"/>
    </source>
</evidence>
<dbReference type="PANTHER" id="PTHR48085:SF5">
    <property type="entry name" value="CADMIUM_ZINC-TRANSPORTING ATPASE HMA4-RELATED"/>
    <property type="match status" value="1"/>
</dbReference>
<evidence type="ECO:0000313" key="10">
    <source>
        <dbReference type="Proteomes" id="UP000661112"/>
    </source>
</evidence>
<evidence type="ECO:0000256" key="2">
    <source>
        <dbReference type="ARBA" id="ARBA00006024"/>
    </source>
</evidence>
<evidence type="ECO:0000256" key="4">
    <source>
        <dbReference type="ARBA" id="ARBA00022967"/>
    </source>
</evidence>
<keyword evidence="10" id="KW-1185">Reference proteome</keyword>
<dbReference type="Gene3D" id="3.40.50.1000">
    <property type="entry name" value="HAD superfamily/HAD-like"/>
    <property type="match status" value="1"/>
</dbReference>
<dbReference type="SFLD" id="SFLDG00002">
    <property type="entry name" value="C1.7:_P-type_atpase_like"/>
    <property type="match status" value="1"/>
</dbReference>
<dbReference type="InterPro" id="IPR018303">
    <property type="entry name" value="ATPase_P-typ_P_site"/>
</dbReference>
<dbReference type="NCBIfam" id="TIGR01525">
    <property type="entry name" value="ATPase-IB_hvy"/>
    <property type="match status" value="1"/>
</dbReference>
<dbReference type="SFLD" id="SFLDF00027">
    <property type="entry name" value="p-type_atpase"/>
    <property type="match status" value="1"/>
</dbReference>
<keyword evidence="7" id="KW-0067">ATP-binding</keyword>
<dbReference type="PANTHER" id="PTHR48085">
    <property type="entry name" value="CADMIUM/ZINC-TRANSPORTING ATPASE HMA2-RELATED"/>
    <property type="match status" value="1"/>
</dbReference>
<dbReference type="SUPFAM" id="SSF56784">
    <property type="entry name" value="HAD-like"/>
    <property type="match status" value="1"/>
</dbReference>
<evidence type="ECO:0000256" key="7">
    <source>
        <dbReference type="RuleBase" id="RU362081"/>
    </source>
</evidence>
<evidence type="ECO:0000313" key="9">
    <source>
        <dbReference type="EMBL" id="MBD2500299.1"/>
    </source>
</evidence>
<dbReference type="SFLD" id="SFLDS00003">
    <property type="entry name" value="Haloacid_Dehalogenase"/>
    <property type="match status" value="1"/>
</dbReference>
<comment type="similarity">
    <text evidence="2 7">Belongs to the cation transport ATPase (P-type) (TC 3.A.3) family. Type IB subfamily.</text>
</comment>
<dbReference type="PROSITE" id="PS00154">
    <property type="entry name" value="ATPASE_E1_E2"/>
    <property type="match status" value="1"/>
</dbReference>
<protein>
    <submittedName>
        <fullName evidence="9">Cadmium-translocating P-type ATPase</fullName>
    </submittedName>
</protein>
<evidence type="ECO:0000256" key="5">
    <source>
        <dbReference type="ARBA" id="ARBA00022989"/>
    </source>
</evidence>
<dbReference type="NCBIfam" id="TIGR01494">
    <property type="entry name" value="ATPase_P-type"/>
    <property type="match status" value="1"/>
</dbReference>
<evidence type="ECO:0000256" key="1">
    <source>
        <dbReference type="ARBA" id="ARBA00004141"/>
    </source>
</evidence>
<feature type="domain" description="P-type ATPase A" evidence="8">
    <location>
        <begin position="268"/>
        <end position="363"/>
    </location>
</feature>
<dbReference type="InterPro" id="IPR051014">
    <property type="entry name" value="Cation_Transport_ATPase_IB"/>
</dbReference>
<dbReference type="PRINTS" id="PR00120">
    <property type="entry name" value="HATPASE"/>
</dbReference>
<dbReference type="InterPro" id="IPR059000">
    <property type="entry name" value="ATPase_P-type_domA"/>
</dbReference>
<dbReference type="InterPro" id="IPR023299">
    <property type="entry name" value="ATPase_P-typ_cyto_dom_N"/>
</dbReference>
<dbReference type="Pfam" id="PF00702">
    <property type="entry name" value="Hydrolase"/>
    <property type="match status" value="1"/>
</dbReference>
<dbReference type="InterPro" id="IPR027256">
    <property type="entry name" value="P-typ_ATPase_IB"/>
</dbReference>
<dbReference type="InterPro" id="IPR008250">
    <property type="entry name" value="ATPase_P-typ_transduc_dom_A_sf"/>
</dbReference>
<dbReference type="PRINTS" id="PR00119">
    <property type="entry name" value="CATATPASE"/>
</dbReference>
<dbReference type="RefSeq" id="WP_190468818.1">
    <property type="nucleotide sequence ID" value="NZ_JACJSG010000007.1"/>
</dbReference>
<keyword evidence="4" id="KW-1278">Translocase</keyword>
<dbReference type="NCBIfam" id="TIGR01512">
    <property type="entry name" value="ATPase-IB2_Cd"/>
    <property type="match status" value="1"/>
</dbReference>
<dbReference type="Pfam" id="PF19991">
    <property type="entry name" value="HMA_2"/>
    <property type="match status" value="1"/>
</dbReference>
<dbReference type="InterPro" id="IPR044492">
    <property type="entry name" value="P_typ_ATPase_HD_dom"/>
</dbReference>
<keyword evidence="7" id="KW-0479">Metal-binding</keyword>
<keyword evidence="6" id="KW-0472">Membrane</keyword>
<proteinExistence type="inferred from homology"/>
<evidence type="ECO:0000256" key="3">
    <source>
        <dbReference type="ARBA" id="ARBA00022692"/>
    </source>
</evidence>
<accession>A0ABR8D0N3</accession>
<dbReference type="InterPro" id="IPR001757">
    <property type="entry name" value="P_typ_ATPase"/>
</dbReference>
<reference evidence="9 10" key="1">
    <citation type="journal article" date="2020" name="ISME J.">
        <title>Comparative genomics reveals insights into cyanobacterial evolution and habitat adaptation.</title>
        <authorList>
            <person name="Chen M.Y."/>
            <person name="Teng W.K."/>
            <person name="Zhao L."/>
            <person name="Hu C.X."/>
            <person name="Zhou Y.K."/>
            <person name="Han B.P."/>
            <person name="Song L.R."/>
            <person name="Shu W.S."/>
        </authorList>
    </citation>
    <scope>NUCLEOTIDE SEQUENCE [LARGE SCALE GENOMIC DNA]</scope>
    <source>
        <strain evidence="9 10">FACHB-119</strain>
    </source>
</reference>
<dbReference type="InterPro" id="IPR023214">
    <property type="entry name" value="HAD_sf"/>
</dbReference>
<comment type="subcellular location">
    <subcellularLocation>
        <location evidence="7">Cell membrane</location>
    </subcellularLocation>
    <subcellularLocation>
        <location evidence="1">Membrane</location>
        <topology evidence="1">Multi-pass membrane protein</topology>
    </subcellularLocation>
</comment>
<keyword evidence="3" id="KW-0812">Transmembrane</keyword>
<organism evidence="9 10">
    <name type="scientific">Anabaena azotica FACHB-119</name>
    <dbReference type="NCBI Taxonomy" id="947527"/>
    <lineage>
        <taxon>Bacteria</taxon>
        <taxon>Bacillati</taxon>
        <taxon>Cyanobacteriota</taxon>
        <taxon>Cyanophyceae</taxon>
        <taxon>Nostocales</taxon>
        <taxon>Nostocaceae</taxon>
        <taxon>Anabaena</taxon>
        <taxon>Anabaena azotica</taxon>
    </lineage>
</organism>
<comment type="caution">
    <text evidence="9">The sequence shown here is derived from an EMBL/GenBank/DDBJ whole genome shotgun (WGS) entry which is preliminary data.</text>
</comment>
<sequence>MAKMTVQLASPSVQESYVTLEEKGGEISLAPLPQKTVGKNGRVAATSAPIQSAKKVTQVVYSVVHAVRGRLRLRVPRLRNDSAYAERLQTLLETDPLVTTVKIKPAAASLVVNYKSSAVTEAKMKSRLSCLLMAASDAGVVLLNPKKAAPQESEKPWPGMQLSLLATGLAVLSGPLGVAVPSVVTAGTIALATLPVFKRAVQGIVKERKLSIDFLDFMAIAITTVQGQFLTPGLMLSLIELGENIRDRTARSSKMQTLDLLGSLGQFAWVERNGEKVQIPIQQVLTGDTVIVYPGEQIPVDGTILQGKALVDEQKLTGESVPILKKQGQSVFASTLVREGQVYILVERTGDDTRAGQSIKLMEEAPIHDTRMENHANKIAEIAVVPTLFLGALVFAITRNPVRVASILTLDLCTGIRVSIPTTVLAALSHAARQGILIRSGRALEQLAEIDTIVFDKTGTLTQGEVAVVGVDSYNSAIESDRILAIAAAAEQRLTHPVAEAIVRYAESQKVAIPSRSKWDYKLGLGVKAEIDGDTIYVGSERFLRQEGVDMEVLNSKEKVSSVIYVAINGQLQGRIRYSDILRPESKEVISQLMTVEGVEVHMLTGDNKRTATAVAAELGIAPANTHAEAFPEQKATVVRGLHEQGKTVAFVGDGINDSPALAYADVSVSFAHGSEIARETADVVLMQNDLHGLLEAIAIARQAKSLIRQNTGIIAIPNLGALLVAVLFGLNPLAATVVNNGSTIVAGVNGLRPILKPSAKKALSAGR</sequence>
<evidence type="ECO:0000256" key="6">
    <source>
        <dbReference type="ARBA" id="ARBA00023136"/>
    </source>
</evidence>
<keyword evidence="5" id="KW-1133">Transmembrane helix</keyword>
<dbReference type="Gene3D" id="2.70.150.10">
    <property type="entry name" value="Calcium-transporting ATPase, cytoplasmic transduction domain A"/>
    <property type="match status" value="1"/>
</dbReference>
<keyword evidence="7" id="KW-1003">Cell membrane</keyword>